<reference evidence="2" key="1">
    <citation type="submission" date="2011-07" db="EMBL/GenBank/DDBJ databases">
        <authorList>
            <consortium name="Caenorhabditis brenneri Sequencing and Analysis Consortium"/>
            <person name="Wilson R.K."/>
        </authorList>
    </citation>
    <scope>NUCLEOTIDE SEQUENCE [LARGE SCALE GENOMIC DNA]</scope>
    <source>
        <strain evidence="2">PB2801</strain>
    </source>
</reference>
<evidence type="ECO:0000313" key="1">
    <source>
        <dbReference type="EMBL" id="EGT57628.1"/>
    </source>
</evidence>
<dbReference type="Proteomes" id="UP000008068">
    <property type="component" value="Unassembled WGS sequence"/>
</dbReference>
<dbReference type="STRING" id="135651.G0NCP8"/>
<evidence type="ECO:0000313" key="2">
    <source>
        <dbReference type="Proteomes" id="UP000008068"/>
    </source>
</evidence>
<dbReference type="InParanoid" id="G0NCP8"/>
<gene>
    <name evidence="1" type="ORF">CAEBREN_15413</name>
</gene>
<accession>G0NCP8</accession>
<protein>
    <recommendedName>
        <fullName evidence="3">F-box domain-containing protein</fullName>
    </recommendedName>
</protein>
<evidence type="ECO:0008006" key="3">
    <source>
        <dbReference type="Google" id="ProtNLM"/>
    </source>
</evidence>
<keyword evidence="2" id="KW-1185">Reference proteome</keyword>
<dbReference type="AlphaFoldDB" id="G0NCP8"/>
<proteinExistence type="predicted"/>
<dbReference type="EMBL" id="GL379863">
    <property type="protein sequence ID" value="EGT57628.1"/>
    <property type="molecule type" value="Genomic_DNA"/>
</dbReference>
<organism evidence="2">
    <name type="scientific">Caenorhabditis brenneri</name>
    <name type="common">Nematode worm</name>
    <dbReference type="NCBI Taxonomy" id="135651"/>
    <lineage>
        <taxon>Eukaryota</taxon>
        <taxon>Metazoa</taxon>
        <taxon>Ecdysozoa</taxon>
        <taxon>Nematoda</taxon>
        <taxon>Chromadorea</taxon>
        <taxon>Rhabditida</taxon>
        <taxon>Rhabditina</taxon>
        <taxon>Rhabditomorpha</taxon>
        <taxon>Rhabditoidea</taxon>
        <taxon>Rhabditidae</taxon>
        <taxon>Peloderinae</taxon>
        <taxon>Caenorhabditis</taxon>
    </lineage>
</organism>
<sequence length="284" mass="33182">MMPIKGFQHLPLLVSSAVVRQMDLVEILDLCLSFQNIRTATKSLHLSISGLKWIITSPGHFAINLIFNDPNQPKIIFKLAQTSTLEFFPGILNGKIIRFARSGNIFTVEWGSSVEEKLELFEDLTHEIMRILRVEKFYFWSNLFIDFVFFHTKKFETFIMDCPKITTDQMKFMFENLKVDTLKLIYFKVNGDQNPEQASQNSVHIPIANFVRKWLRGELDNFNHLSINSEISNGYLIERSVQEELRNSEQLREGWDNGVIFRRGDGKRVRINSNEYSFNFDLLN</sequence>
<dbReference type="HOGENOM" id="CLU_055511_0_0_1"/>
<dbReference type="eggNOG" id="ENOG502RUH6">
    <property type="taxonomic scope" value="Eukaryota"/>
</dbReference>
<name>G0NCP8_CAEBE</name>